<dbReference type="Pfam" id="PF14350">
    <property type="entry name" value="Beta_protein"/>
    <property type="match status" value="1"/>
</dbReference>
<evidence type="ECO:0008006" key="3">
    <source>
        <dbReference type="Google" id="ProtNLM"/>
    </source>
</evidence>
<evidence type="ECO:0000313" key="1">
    <source>
        <dbReference type="EMBL" id="GAA1573594.1"/>
    </source>
</evidence>
<protein>
    <recommendedName>
        <fullName evidence="3">Beta protein</fullName>
    </recommendedName>
</protein>
<accession>A0ABP4P4X7</accession>
<reference evidence="2" key="1">
    <citation type="journal article" date="2019" name="Int. J. Syst. Evol. Microbiol.">
        <title>The Global Catalogue of Microorganisms (GCM) 10K type strain sequencing project: providing services to taxonomists for standard genome sequencing and annotation.</title>
        <authorList>
            <consortium name="The Broad Institute Genomics Platform"/>
            <consortium name="The Broad Institute Genome Sequencing Center for Infectious Disease"/>
            <person name="Wu L."/>
            <person name="Ma J."/>
        </authorList>
    </citation>
    <scope>NUCLEOTIDE SEQUENCE [LARGE SCALE GENOMIC DNA]</scope>
    <source>
        <strain evidence="2">JCM 15933</strain>
    </source>
</reference>
<dbReference type="EMBL" id="BAAAQD010000050">
    <property type="protein sequence ID" value="GAA1573594.1"/>
    <property type="molecule type" value="Genomic_DNA"/>
</dbReference>
<organism evidence="1 2">
    <name type="scientific">Dactylosporangium maewongense</name>
    <dbReference type="NCBI Taxonomy" id="634393"/>
    <lineage>
        <taxon>Bacteria</taxon>
        <taxon>Bacillati</taxon>
        <taxon>Actinomycetota</taxon>
        <taxon>Actinomycetes</taxon>
        <taxon>Micromonosporales</taxon>
        <taxon>Micromonosporaceae</taxon>
        <taxon>Dactylosporangium</taxon>
    </lineage>
</organism>
<proteinExistence type="predicted"/>
<keyword evidence="2" id="KW-1185">Reference proteome</keyword>
<comment type="caution">
    <text evidence="1">The sequence shown here is derived from an EMBL/GenBank/DDBJ whole genome shotgun (WGS) entry which is preliminary data.</text>
</comment>
<name>A0ABP4P4X7_9ACTN</name>
<dbReference type="Proteomes" id="UP001501470">
    <property type="component" value="Unassembled WGS sequence"/>
</dbReference>
<gene>
    <name evidence="1" type="ORF">GCM10009827_114360</name>
</gene>
<sequence length="328" mass="36033">MPIDYPALPLMTMYVPILKARKGEFRAIAELAAPLAPLVMPVFEVVPTANGPGKDLWSFSLKVADSVPEGLLIAVDTHRLAVPLSGIHSPLDYVAHDLAAFGVPMLPVVHLTDPPAQLAVAAHAARLHLGRALVRLTGDPPEGPILAPGLPPEQCDLLLDMASVLSDRDLTRTEPLVRKYLAWAHRRPWRSITVAAGAMPAILPRHTPAEIPRWDLALWHRIEDPDVQYGDYGIAHPQTTNPRWRPSPNLRYTGDTTWQIHRSPDSDMYHLCRAVISSDTWPGPDFSWGDAEIAARAAGQPGPGNATNWRAWGTSHHLAHVVHQLTRQ</sequence>
<dbReference type="InterPro" id="IPR025683">
    <property type="entry name" value="Protein_beta"/>
</dbReference>
<evidence type="ECO:0000313" key="2">
    <source>
        <dbReference type="Proteomes" id="UP001501470"/>
    </source>
</evidence>